<dbReference type="EMBL" id="JAGFNK010000102">
    <property type="protein sequence ID" value="KAI9508065.1"/>
    <property type="molecule type" value="Genomic_DNA"/>
</dbReference>
<sequence>MCCAHSPPPLVQLLAYPPAGVIIAGITILLSTAQSVNATQGALIDLFERIENFFRRLEAYIELPPTARMTDVIVKVMVEVLLILALATREIKQGKIKTFLRRLEGRSDIEDALRRLDSLTQEESRMAAAQGLRATHGVAEGVKIIADDMHCIDDRVMAIEDRVRSVDDKVIDVDDKIDAIIDDGEKARGELRQLANDVGHQKRNQLRQDLRTLAFSPRSIY</sequence>
<keyword evidence="2" id="KW-1185">Reference proteome</keyword>
<comment type="caution">
    <text evidence="1">The sequence shown here is derived from an EMBL/GenBank/DDBJ whole genome shotgun (WGS) entry which is preliminary data.</text>
</comment>
<reference evidence="1" key="1">
    <citation type="submission" date="2021-03" db="EMBL/GenBank/DDBJ databases">
        <title>Evolutionary priming and transition to the ectomycorrhizal habit in an iconic lineage of mushroom-forming fungi: is preadaptation a requirement?</title>
        <authorList>
            <consortium name="DOE Joint Genome Institute"/>
            <person name="Looney B.P."/>
            <person name="Miyauchi S."/>
            <person name="Morin E."/>
            <person name="Drula E."/>
            <person name="Courty P.E."/>
            <person name="Chicoki N."/>
            <person name="Fauchery L."/>
            <person name="Kohler A."/>
            <person name="Kuo A."/>
            <person name="LaButti K."/>
            <person name="Pangilinan J."/>
            <person name="Lipzen A."/>
            <person name="Riley R."/>
            <person name="Andreopoulos W."/>
            <person name="He G."/>
            <person name="Johnson J."/>
            <person name="Barry K.W."/>
            <person name="Grigoriev I.V."/>
            <person name="Nagy L."/>
            <person name="Hibbett D."/>
            <person name="Henrissat B."/>
            <person name="Matheny P.B."/>
            <person name="Labbe J."/>
            <person name="Martin A.F."/>
        </authorList>
    </citation>
    <scope>NUCLEOTIDE SEQUENCE</scope>
    <source>
        <strain evidence="1">BPL698</strain>
    </source>
</reference>
<organism evidence="1 2">
    <name type="scientific">Russula earlei</name>
    <dbReference type="NCBI Taxonomy" id="71964"/>
    <lineage>
        <taxon>Eukaryota</taxon>
        <taxon>Fungi</taxon>
        <taxon>Dikarya</taxon>
        <taxon>Basidiomycota</taxon>
        <taxon>Agaricomycotina</taxon>
        <taxon>Agaricomycetes</taxon>
        <taxon>Russulales</taxon>
        <taxon>Russulaceae</taxon>
        <taxon>Russula</taxon>
    </lineage>
</organism>
<evidence type="ECO:0000313" key="2">
    <source>
        <dbReference type="Proteomes" id="UP001207468"/>
    </source>
</evidence>
<dbReference type="Proteomes" id="UP001207468">
    <property type="component" value="Unassembled WGS sequence"/>
</dbReference>
<name>A0ACC0U9P3_9AGAM</name>
<evidence type="ECO:0000313" key="1">
    <source>
        <dbReference type="EMBL" id="KAI9508065.1"/>
    </source>
</evidence>
<gene>
    <name evidence="1" type="ORF">F5148DRAFT_32631</name>
</gene>
<proteinExistence type="predicted"/>
<accession>A0ACC0U9P3</accession>
<protein>
    <submittedName>
        <fullName evidence="1">Uncharacterized protein</fullName>
    </submittedName>
</protein>